<protein>
    <submittedName>
        <fullName evidence="1">Uncharacterized protein</fullName>
    </submittedName>
</protein>
<dbReference type="Proteomes" id="UP000568877">
    <property type="component" value="Unassembled WGS sequence"/>
</dbReference>
<proteinExistence type="predicted"/>
<reference evidence="1 2" key="1">
    <citation type="journal article" date="2020" name="Front. Microbiol.">
        <title>Single-cell genomics of novel Actinobacteria with the Wood-Ljungdahl pathway discovered in a serpentinizing system.</title>
        <authorList>
            <person name="Merino N."/>
            <person name="Kawai M."/>
            <person name="Boyd E.S."/>
            <person name="Colman D.R."/>
            <person name="McGlynn S.E."/>
            <person name="Nealson K.H."/>
            <person name="Kurokawa K."/>
            <person name="Hongoh Y."/>
        </authorList>
    </citation>
    <scope>NUCLEOTIDE SEQUENCE [LARGE SCALE GENOMIC DNA]</scope>
    <source>
        <strain evidence="1 2">S42</strain>
    </source>
</reference>
<gene>
    <name evidence="1" type="ORF">HKBW3S42_01178</name>
</gene>
<evidence type="ECO:0000313" key="2">
    <source>
        <dbReference type="Proteomes" id="UP000568877"/>
    </source>
</evidence>
<accession>A0A6V8PKS7</accession>
<sequence>YDNLNDNREYVVENGKITLTVEGLYGAMLVDRPFVGK</sequence>
<evidence type="ECO:0000313" key="1">
    <source>
        <dbReference type="EMBL" id="GFP32873.1"/>
    </source>
</evidence>
<comment type="caution">
    <text evidence="1">The sequence shown here is derived from an EMBL/GenBank/DDBJ whole genome shotgun (WGS) entry which is preliminary data.</text>
</comment>
<dbReference type="EMBL" id="BLSA01000180">
    <property type="protein sequence ID" value="GFP32873.1"/>
    <property type="molecule type" value="Genomic_DNA"/>
</dbReference>
<name>A0A6V8PKS7_9ACTN</name>
<dbReference type="AlphaFoldDB" id="A0A6V8PKS7"/>
<organism evidence="1 2">
    <name type="scientific">Candidatus Hakubella thermalkaliphila</name>
    <dbReference type="NCBI Taxonomy" id="2754717"/>
    <lineage>
        <taxon>Bacteria</taxon>
        <taxon>Bacillati</taxon>
        <taxon>Actinomycetota</taxon>
        <taxon>Actinomycetota incertae sedis</taxon>
        <taxon>Candidatus Hakubellales</taxon>
        <taxon>Candidatus Hakubellaceae</taxon>
        <taxon>Candidatus Hakubella</taxon>
    </lineage>
</organism>
<feature type="non-terminal residue" evidence="1">
    <location>
        <position position="1"/>
    </location>
</feature>